<dbReference type="GO" id="GO:0046933">
    <property type="term" value="F:proton-transporting ATP synthase activity, rotational mechanism"/>
    <property type="evidence" value="ECO:0007669"/>
    <property type="project" value="UniProtKB-UniRule"/>
</dbReference>
<comment type="similarity">
    <text evidence="8">Belongs to the ATPase delta chain family.</text>
</comment>
<dbReference type="RefSeq" id="WP_154715797.1">
    <property type="nucleotide sequence ID" value="NZ_LT837803.1"/>
</dbReference>
<evidence type="ECO:0000256" key="6">
    <source>
        <dbReference type="ARBA" id="ARBA00023196"/>
    </source>
</evidence>
<dbReference type="Proteomes" id="UP000242886">
    <property type="component" value="Chromosome SDENCHOL"/>
</dbReference>
<protein>
    <recommendedName>
        <fullName evidence="8">ATP synthase subunit delta</fullName>
    </recommendedName>
    <alternativeName>
        <fullName evidence="8">ATP synthase F(1) sector subunit delta</fullName>
    </alternativeName>
    <alternativeName>
        <fullName evidence="8">F-type ATPase subunit delta</fullName>
        <shortName evidence="8">F-ATPase subunit delta</shortName>
    </alternativeName>
</protein>
<dbReference type="AlphaFoldDB" id="A0A7Z7MUL2"/>
<evidence type="ECO:0000313" key="10">
    <source>
        <dbReference type="Proteomes" id="UP000242886"/>
    </source>
</evidence>
<evidence type="ECO:0000256" key="8">
    <source>
        <dbReference type="HAMAP-Rule" id="MF_01416"/>
    </source>
</evidence>
<dbReference type="PRINTS" id="PR00125">
    <property type="entry name" value="ATPASEDELTA"/>
</dbReference>
<evidence type="ECO:0000256" key="1">
    <source>
        <dbReference type="ARBA" id="ARBA00004370"/>
    </source>
</evidence>
<evidence type="ECO:0000256" key="3">
    <source>
        <dbReference type="ARBA" id="ARBA00022781"/>
    </source>
</evidence>
<keyword evidence="5 8" id="KW-0472">Membrane</keyword>
<gene>
    <name evidence="8 9" type="primary">atpH</name>
    <name evidence="9" type="ORF">SDENCHOL_10387</name>
</gene>
<dbReference type="PANTHER" id="PTHR11910">
    <property type="entry name" value="ATP SYNTHASE DELTA CHAIN"/>
    <property type="match status" value="1"/>
</dbReference>
<dbReference type="Pfam" id="PF00213">
    <property type="entry name" value="OSCP"/>
    <property type="match status" value="1"/>
</dbReference>
<keyword evidence="2 8" id="KW-0813">Transport</keyword>
<dbReference type="InterPro" id="IPR000711">
    <property type="entry name" value="ATPase_OSCP/dsu"/>
</dbReference>
<name>A0A7Z7MUL2_9PROT</name>
<dbReference type="EMBL" id="LT837803">
    <property type="protein sequence ID" value="SMB21750.1"/>
    <property type="molecule type" value="Genomic_DNA"/>
</dbReference>
<comment type="function">
    <text evidence="8">This protein is part of the stalk that links CF(0) to CF(1). It either transmits conformational changes from CF(0) to CF(1) or is implicated in proton conduction.</text>
</comment>
<dbReference type="NCBIfam" id="TIGR01145">
    <property type="entry name" value="ATP_synt_delta"/>
    <property type="match status" value="1"/>
</dbReference>
<keyword evidence="8" id="KW-1003">Cell membrane</keyword>
<evidence type="ECO:0000256" key="5">
    <source>
        <dbReference type="ARBA" id="ARBA00023136"/>
    </source>
</evidence>
<keyword evidence="3 8" id="KW-0375">Hydrogen ion transport</keyword>
<keyword evidence="6 8" id="KW-0139">CF(1)</keyword>
<reference evidence="9" key="1">
    <citation type="submission" date="2017-03" db="EMBL/GenBank/DDBJ databases">
        <authorList>
            <consortium name="AG Boll"/>
        </authorList>
    </citation>
    <scope>NUCLEOTIDE SEQUENCE [LARGE SCALE GENOMIC DNA]</scope>
    <source>
        <strain evidence="9">Chol</strain>
    </source>
</reference>
<dbReference type="NCBIfam" id="NF004402">
    <property type="entry name" value="PRK05758.2-2"/>
    <property type="match status" value="1"/>
</dbReference>
<keyword evidence="4 8" id="KW-0406">Ion transport</keyword>
<evidence type="ECO:0000313" key="9">
    <source>
        <dbReference type="EMBL" id="SMB21750.1"/>
    </source>
</evidence>
<accession>A0A7Z7MUL2</accession>
<dbReference type="GO" id="GO:0045259">
    <property type="term" value="C:proton-transporting ATP synthase complex"/>
    <property type="evidence" value="ECO:0007669"/>
    <property type="project" value="UniProtKB-KW"/>
</dbReference>
<evidence type="ECO:0000256" key="7">
    <source>
        <dbReference type="ARBA" id="ARBA00023310"/>
    </source>
</evidence>
<dbReference type="Gene3D" id="1.10.520.20">
    <property type="entry name" value="N-terminal domain of the delta subunit of the F1F0-ATP synthase"/>
    <property type="match status" value="1"/>
</dbReference>
<dbReference type="HAMAP" id="MF_01416">
    <property type="entry name" value="ATP_synth_delta_bact"/>
    <property type="match status" value="1"/>
</dbReference>
<sequence length="181" mass="19536">MAENVTIARPYAEAAFRLAREGEDKTALAAWAEALERMVTIATHPDMQACIDDPRLLPEQLANLFLGVAGNDLSAGQQNFVRVLVENDRLGVLPEIRDLFVALKNEHEGSKKALIASAFPIEAATQQQLVADLERRFACRIQASVSVDPELIGGVCITVGDQVIDASVRGKLAAMATALQK</sequence>
<keyword evidence="10" id="KW-1185">Reference proteome</keyword>
<dbReference type="GO" id="GO:0005886">
    <property type="term" value="C:plasma membrane"/>
    <property type="evidence" value="ECO:0007669"/>
    <property type="project" value="UniProtKB-SubCell"/>
</dbReference>
<proteinExistence type="inferred from homology"/>
<keyword evidence="7 8" id="KW-0066">ATP synthesis</keyword>
<evidence type="ECO:0000256" key="2">
    <source>
        <dbReference type="ARBA" id="ARBA00022448"/>
    </source>
</evidence>
<dbReference type="InterPro" id="IPR026015">
    <property type="entry name" value="ATP_synth_OSCP/delta_N_sf"/>
</dbReference>
<dbReference type="SUPFAM" id="SSF47928">
    <property type="entry name" value="N-terminal domain of the delta subunit of the F1F0-ATP synthase"/>
    <property type="match status" value="1"/>
</dbReference>
<evidence type="ECO:0000256" key="4">
    <source>
        <dbReference type="ARBA" id="ARBA00023065"/>
    </source>
</evidence>
<comment type="function">
    <text evidence="8">F(1)F(0) ATP synthase produces ATP from ADP in the presence of a proton or sodium gradient. F-type ATPases consist of two structural domains, F(1) containing the extramembraneous catalytic core and F(0) containing the membrane proton channel, linked together by a central stalk and a peripheral stalk. During catalysis, ATP synthesis in the catalytic domain of F(1) is coupled via a rotary mechanism of the central stalk subunits to proton translocation.</text>
</comment>
<organism evidence="9 10">
    <name type="scientific">Sterolibacterium denitrificans</name>
    <dbReference type="NCBI Taxonomy" id="157592"/>
    <lineage>
        <taxon>Bacteria</taxon>
        <taxon>Pseudomonadati</taxon>
        <taxon>Pseudomonadota</taxon>
        <taxon>Betaproteobacteria</taxon>
        <taxon>Nitrosomonadales</taxon>
        <taxon>Sterolibacteriaceae</taxon>
        <taxon>Sterolibacterium</taxon>
    </lineage>
</organism>
<comment type="subcellular location">
    <subcellularLocation>
        <location evidence="8">Cell membrane</location>
        <topology evidence="8">Peripheral membrane protein</topology>
    </subcellularLocation>
    <subcellularLocation>
        <location evidence="1">Membrane</location>
    </subcellularLocation>
</comment>